<evidence type="ECO:0000256" key="2">
    <source>
        <dbReference type="ARBA" id="ARBA00022475"/>
    </source>
</evidence>
<accession>A0A4R8IW06</accession>
<evidence type="ECO:0000256" key="1">
    <source>
        <dbReference type="ARBA" id="ARBA00004651"/>
    </source>
</evidence>
<evidence type="ECO:0000256" key="4">
    <source>
        <dbReference type="ARBA" id="ARBA00022692"/>
    </source>
</evidence>
<dbReference type="GO" id="GO:0005886">
    <property type="term" value="C:plasma membrane"/>
    <property type="evidence" value="ECO:0007669"/>
    <property type="project" value="UniProtKB-SubCell"/>
</dbReference>
<evidence type="ECO:0000256" key="5">
    <source>
        <dbReference type="ARBA" id="ARBA00022723"/>
    </source>
</evidence>
<name>A0A4R8IW06_9GAMM</name>
<keyword evidence="5" id="KW-0479">Metal-binding</keyword>
<evidence type="ECO:0000256" key="3">
    <source>
        <dbReference type="ARBA" id="ARBA00022670"/>
    </source>
</evidence>
<sequence>MTLAKSSLLLLLTAAALFLGCLPWLGFLLAHEGGPGYLPTLLLLTGLIVVAGLSCLFGMQLYCRWILKARMLQQPLSGLEQWLHITTFRLALRRQINPPRIAIYPARELNAFALGLRRQHATIVLSEGLVQSLKPAELESVLAHEISHIANGDVQILALLQGVLAIFINLPARSLDYIISRAWPGYSSGGIIYLWTAVLLQLAGGWLASLLIMYFSREREYRADQGAARLVGIKQMHAALRCLDVMTDGARSRQLAAFGLPARLKFRFIQLFNSHPSLHERLRALQTGS</sequence>
<dbReference type="InterPro" id="IPR001915">
    <property type="entry name" value="Peptidase_M48"/>
</dbReference>
<keyword evidence="6 11" id="KW-0378">Hydrolase</keyword>
<keyword evidence="15" id="KW-1185">Reference proteome</keyword>
<evidence type="ECO:0000313" key="14">
    <source>
        <dbReference type="EMBL" id="TDY01553.1"/>
    </source>
</evidence>
<keyword evidence="14" id="KW-0346">Stress response</keyword>
<protein>
    <submittedName>
        <fullName evidence="14">Heat shock protein</fullName>
    </submittedName>
</protein>
<evidence type="ECO:0000313" key="15">
    <source>
        <dbReference type="Proteomes" id="UP000294914"/>
    </source>
</evidence>
<dbReference type="OrthoDB" id="15218at2"/>
<dbReference type="GO" id="GO:0006508">
    <property type="term" value="P:proteolysis"/>
    <property type="evidence" value="ECO:0007669"/>
    <property type="project" value="UniProtKB-KW"/>
</dbReference>
<keyword evidence="3 11" id="KW-0645">Protease</keyword>
<dbReference type="PANTHER" id="PTHR43221">
    <property type="entry name" value="PROTEASE HTPX"/>
    <property type="match status" value="1"/>
</dbReference>
<feature type="domain" description="Peptidase M48" evidence="13">
    <location>
        <begin position="81"/>
        <end position="286"/>
    </location>
</feature>
<dbReference type="Pfam" id="PF01435">
    <property type="entry name" value="Peptidase_M48"/>
    <property type="match status" value="1"/>
</dbReference>
<dbReference type="RefSeq" id="WP_134082688.1">
    <property type="nucleotide sequence ID" value="NZ_SOQX01000003.1"/>
</dbReference>
<evidence type="ECO:0000256" key="11">
    <source>
        <dbReference type="RuleBase" id="RU003983"/>
    </source>
</evidence>
<evidence type="ECO:0000256" key="6">
    <source>
        <dbReference type="ARBA" id="ARBA00022801"/>
    </source>
</evidence>
<comment type="subcellular location">
    <subcellularLocation>
        <location evidence="1">Cell membrane</location>
        <topology evidence="1">Multi-pass membrane protein</topology>
    </subcellularLocation>
</comment>
<dbReference type="PROSITE" id="PS51257">
    <property type="entry name" value="PROKAR_LIPOPROTEIN"/>
    <property type="match status" value="1"/>
</dbReference>
<dbReference type="Gene3D" id="3.30.2010.10">
    <property type="entry name" value="Metalloproteases ('zincins'), catalytic domain"/>
    <property type="match status" value="1"/>
</dbReference>
<feature type="transmembrane region" description="Helical" evidence="12">
    <location>
        <begin position="40"/>
        <end position="63"/>
    </location>
</feature>
<feature type="transmembrane region" description="Helical" evidence="12">
    <location>
        <begin position="192"/>
        <end position="215"/>
    </location>
</feature>
<dbReference type="EMBL" id="SOQX01000003">
    <property type="protein sequence ID" value="TDY01553.1"/>
    <property type="molecule type" value="Genomic_DNA"/>
</dbReference>
<proteinExistence type="inferred from homology"/>
<comment type="cofactor">
    <cofactor evidence="11">
        <name>Zn(2+)</name>
        <dbReference type="ChEBI" id="CHEBI:29105"/>
    </cofactor>
    <text evidence="11">Binds 1 zinc ion per subunit.</text>
</comment>
<dbReference type="GO" id="GO:0004222">
    <property type="term" value="F:metalloendopeptidase activity"/>
    <property type="evidence" value="ECO:0007669"/>
    <property type="project" value="InterPro"/>
</dbReference>
<keyword evidence="8 12" id="KW-1133">Transmembrane helix</keyword>
<keyword evidence="4 12" id="KW-0812">Transmembrane</keyword>
<gene>
    <name evidence="14" type="ORF">EDC23_1442</name>
</gene>
<keyword evidence="9 11" id="KW-0482">Metalloprotease</keyword>
<keyword evidence="2" id="KW-1003">Cell membrane</keyword>
<dbReference type="InterPro" id="IPR050083">
    <property type="entry name" value="HtpX_protease"/>
</dbReference>
<organism evidence="14 15">
    <name type="scientific">Thiohalophilus thiocyanatoxydans</name>
    <dbReference type="NCBI Taxonomy" id="381308"/>
    <lineage>
        <taxon>Bacteria</taxon>
        <taxon>Pseudomonadati</taxon>
        <taxon>Pseudomonadota</taxon>
        <taxon>Gammaproteobacteria</taxon>
        <taxon>Thiohalomonadales</taxon>
        <taxon>Thiohalophilaceae</taxon>
        <taxon>Thiohalophilus</taxon>
    </lineage>
</organism>
<dbReference type="Proteomes" id="UP000294914">
    <property type="component" value="Unassembled WGS sequence"/>
</dbReference>
<feature type="transmembrane region" description="Helical" evidence="12">
    <location>
        <begin position="154"/>
        <end position="172"/>
    </location>
</feature>
<evidence type="ECO:0000256" key="10">
    <source>
        <dbReference type="ARBA" id="ARBA00023136"/>
    </source>
</evidence>
<dbReference type="PANTHER" id="PTHR43221:SF1">
    <property type="entry name" value="PROTEASE HTPX"/>
    <property type="match status" value="1"/>
</dbReference>
<comment type="caution">
    <text evidence="14">The sequence shown here is derived from an EMBL/GenBank/DDBJ whole genome shotgun (WGS) entry which is preliminary data.</text>
</comment>
<dbReference type="GO" id="GO:0046872">
    <property type="term" value="F:metal ion binding"/>
    <property type="evidence" value="ECO:0007669"/>
    <property type="project" value="UniProtKB-KW"/>
</dbReference>
<keyword evidence="10 12" id="KW-0472">Membrane</keyword>
<evidence type="ECO:0000256" key="8">
    <source>
        <dbReference type="ARBA" id="ARBA00022989"/>
    </source>
</evidence>
<keyword evidence="7 11" id="KW-0862">Zinc</keyword>
<evidence type="ECO:0000256" key="12">
    <source>
        <dbReference type="SAM" id="Phobius"/>
    </source>
</evidence>
<comment type="similarity">
    <text evidence="11">Belongs to the peptidase M48 family.</text>
</comment>
<evidence type="ECO:0000256" key="9">
    <source>
        <dbReference type="ARBA" id="ARBA00023049"/>
    </source>
</evidence>
<evidence type="ECO:0000259" key="13">
    <source>
        <dbReference type="Pfam" id="PF01435"/>
    </source>
</evidence>
<evidence type="ECO:0000256" key="7">
    <source>
        <dbReference type="ARBA" id="ARBA00022833"/>
    </source>
</evidence>
<reference evidence="14 15" key="1">
    <citation type="submission" date="2019-03" db="EMBL/GenBank/DDBJ databases">
        <title>Genomic Encyclopedia of Type Strains, Phase IV (KMG-IV): sequencing the most valuable type-strain genomes for metagenomic binning, comparative biology and taxonomic classification.</title>
        <authorList>
            <person name="Goeker M."/>
        </authorList>
    </citation>
    <scope>NUCLEOTIDE SEQUENCE [LARGE SCALE GENOMIC DNA]</scope>
    <source>
        <strain evidence="14 15">DSM 16326</strain>
    </source>
</reference>
<dbReference type="AlphaFoldDB" id="A0A4R8IW06"/>